<evidence type="ECO:0000313" key="2">
    <source>
        <dbReference type="EMBL" id="KAH7071583.1"/>
    </source>
</evidence>
<feature type="compositionally biased region" description="Basic residues" evidence="1">
    <location>
        <begin position="66"/>
        <end position="77"/>
    </location>
</feature>
<comment type="caution">
    <text evidence="2">The sequence shown here is derived from an EMBL/GenBank/DDBJ whole genome shotgun (WGS) entry which is preliminary data.</text>
</comment>
<dbReference type="Proteomes" id="UP000813461">
    <property type="component" value="Unassembled WGS sequence"/>
</dbReference>
<sequence length="337" mass="37945">AVSIRFLKMVPKWFEEQNVVLPWNARRKADQDRLKTLGLLPHNFPLVYPGHQPDPTARVVHAPSRPAKKAGPKRAPKKVVVQQAAANDPAEDSDSNADDTASDTSNISDSSEDEDEEEVEITLPGRMCDRIRAAHNHFGNDLMSLRFHEDVYTVNKSAFIRSCHTFADLDPETKGIKYTPTPKASKPFSPELVRAFLTAISPCPGKRLPRHDYIFHARKADQTKHLDVLGVMNTAAVSVEKIDWTVPKLVQLRALSVIFECDVLQDMIVAELHQLYAKHCQFGTPFCLASLCNFVNELDLMDAFDRPLIKWCVDVIIDYNASEPYEFTDAMQALFDS</sequence>
<name>A0A8K0QVM7_9PLEO</name>
<evidence type="ECO:0000313" key="3">
    <source>
        <dbReference type="Proteomes" id="UP000813461"/>
    </source>
</evidence>
<feature type="compositionally biased region" description="Acidic residues" evidence="1">
    <location>
        <begin position="110"/>
        <end position="120"/>
    </location>
</feature>
<accession>A0A8K0QVM7</accession>
<keyword evidence="3" id="KW-1185">Reference proteome</keyword>
<feature type="non-terminal residue" evidence="2">
    <location>
        <position position="1"/>
    </location>
</feature>
<gene>
    <name evidence="2" type="ORF">FB567DRAFT_612174</name>
</gene>
<proteinExistence type="predicted"/>
<dbReference type="AlphaFoldDB" id="A0A8K0QVM7"/>
<reference evidence="2" key="1">
    <citation type="journal article" date="2021" name="Nat. Commun.">
        <title>Genetic determinants of endophytism in the Arabidopsis root mycobiome.</title>
        <authorList>
            <person name="Mesny F."/>
            <person name="Miyauchi S."/>
            <person name="Thiergart T."/>
            <person name="Pickel B."/>
            <person name="Atanasova L."/>
            <person name="Karlsson M."/>
            <person name="Huettel B."/>
            <person name="Barry K.W."/>
            <person name="Haridas S."/>
            <person name="Chen C."/>
            <person name="Bauer D."/>
            <person name="Andreopoulos W."/>
            <person name="Pangilinan J."/>
            <person name="LaButti K."/>
            <person name="Riley R."/>
            <person name="Lipzen A."/>
            <person name="Clum A."/>
            <person name="Drula E."/>
            <person name="Henrissat B."/>
            <person name="Kohler A."/>
            <person name="Grigoriev I.V."/>
            <person name="Martin F.M."/>
            <person name="Hacquard S."/>
        </authorList>
    </citation>
    <scope>NUCLEOTIDE SEQUENCE</scope>
    <source>
        <strain evidence="2">MPI-SDFR-AT-0120</strain>
    </source>
</reference>
<feature type="compositionally biased region" description="Acidic residues" evidence="1">
    <location>
        <begin position="89"/>
        <end position="101"/>
    </location>
</feature>
<dbReference type="OrthoDB" id="3679838at2759"/>
<evidence type="ECO:0000256" key="1">
    <source>
        <dbReference type="SAM" id="MobiDB-lite"/>
    </source>
</evidence>
<protein>
    <submittedName>
        <fullName evidence="2">Uncharacterized protein</fullName>
    </submittedName>
</protein>
<feature type="region of interest" description="Disordered" evidence="1">
    <location>
        <begin position="49"/>
        <end position="120"/>
    </location>
</feature>
<organism evidence="2 3">
    <name type="scientific">Paraphoma chrysanthemicola</name>
    <dbReference type="NCBI Taxonomy" id="798071"/>
    <lineage>
        <taxon>Eukaryota</taxon>
        <taxon>Fungi</taxon>
        <taxon>Dikarya</taxon>
        <taxon>Ascomycota</taxon>
        <taxon>Pezizomycotina</taxon>
        <taxon>Dothideomycetes</taxon>
        <taxon>Pleosporomycetidae</taxon>
        <taxon>Pleosporales</taxon>
        <taxon>Pleosporineae</taxon>
        <taxon>Phaeosphaeriaceae</taxon>
        <taxon>Paraphoma</taxon>
    </lineage>
</organism>
<feature type="non-terminal residue" evidence="2">
    <location>
        <position position="337"/>
    </location>
</feature>
<dbReference type="EMBL" id="JAGMVJ010000024">
    <property type="protein sequence ID" value="KAH7071583.1"/>
    <property type="molecule type" value="Genomic_DNA"/>
</dbReference>